<keyword evidence="3" id="KW-1185">Reference proteome</keyword>
<name>A0ABS7RUF9_9ENTR</name>
<organism evidence="2 3">
    <name type="scientific">Leclercia barmai</name>
    <dbReference type="NCBI Taxonomy" id="2785629"/>
    <lineage>
        <taxon>Bacteria</taxon>
        <taxon>Pseudomonadati</taxon>
        <taxon>Pseudomonadota</taxon>
        <taxon>Gammaproteobacteria</taxon>
        <taxon>Enterobacterales</taxon>
        <taxon>Enterobacteriaceae</taxon>
        <taxon>Leclercia</taxon>
    </lineage>
</organism>
<protein>
    <recommendedName>
        <fullName evidence="4">Two-component-system connector protein YcgZ</fullName>
    </recommendedName>
</protein>
<proteinExistence type="predicted"/>
<gene>
    <name evidence="2" type="ORF">ITX56_01965</name>
</gene>
<evidence type="ECO:0008006" key="4">
    <source>
        <dbReference type="Google" id="ProtNLM"/>
    </source>
</evidence>
<evidence type="ECO:0000256" key="1">
    <source>
        <dbReference type="SAM" id="MobiDB-lite"/>
    </source>
</evidence>
<accession>A0ABS7RUF9</accession>
<dbReference type="EMBL" id="JADMNK010000001">
    <property type="protein sequence ID" value="MBZ0056598.1"/>
    <property type="molecule type" value="Genomic_DNA"/>
</dbReference>
<dbReference type="Proteomes" id="UP000706580">
    <property type="component" value="Unassembled WGS sequence"/>
</dbReference>
<reference evidence="2 3" key="1">
    <citation type="submission" date="2020-11" db="EMBL/GenBank/DDBJ databases">
        <title>Draft Genome of Enterobacter sp. strain EMC7.</title>
        <authorList>
            <person name="Barman P."/>
            <person name="Sinha S."/>
            <person name="Sen S."/>
            <person name="Chakraborty R."/>
        </authorList>
    </citation>
    <scope>NUCLEOTIDE SEQUENCE [LARGE SCALE GENOMIC DNA]</scope>
    <source>
        <strain evidence="2 3">EMC7</strain>
    </source>
</reference>
<comment type="caution">
    <text evidence="2">The sequence shown here is derived from an EMBL/GenBank/DDBJ whole genome shotgun (WGS) entry which is preliminary data.</text>
</comment>
<feature type="region of interest" description="Disordered" evidence="1">
    <location>
        <begin position="63"/>
        <end position="105"/>
    </location>
</feature>
<evidence type="ECO:0000313" key="2">
    <source>
        <dbReference type="EMBL" id="MBZ0056598.1"/>
    </source>
</evidence>
<sequence>MNRSDHERLTDELIGEATLSLLKDNGPISMKLLLERLQQMLSIERDGQRRNVLSQIILEISNDGKGGARRNTKSEQQEWDTDGRHSSSNVYPLFGNSPQANRNKH</sequence>
<feature type="compositionally biased region" description="Polar residues" evidence="1">
    <location>
        <begin position="86"/>
        <end position="105"/>
    </location>
</feature>
<dbReference type="RefSeq" id="WP_039031106.1">
    <property type="nucleotide sequence ID" value="NZ_JADMNK010000001.1"/>
</dbReference>
<feature type="compositionally biased region" description="Basic and acidic residues" evidence="1">
    <location>
        <begin position="72"/>
        <end position="85"/>
    </location>
</feature>
<evidence type="ECO:0000313" key="3">
    <source>
        <dbReference type="Proteomes" id="UP000706580"/>
    </source>
</evidence>